<gene>
    <name evidence="1" type="ORF">Airi01_021260</name>
</gene>
<dbReference type="EMBL" id="BSTJ01000002">
    <property type="protein sequence ID" value="GLY73859.1"/>
    <property type="molecule type" value="Genomic_DNA"/>
</dbReference>
<organism evidence="1 2">
    <name type="scientific">Actinoallomurus iriomotensis</name>
    <dbReference type="NCBI Taxonomy" id="478107"/>
    <lineage>
        <taxon>Bacteria</taxon>
        <taxon>Bacillati</taxon>
        <taxon>Actinomycetota</taxon>
        <taxon>Actinomycetes</taxon>
        <taxon>Streptosporangiales</taxon>
        <taxon>Thermomonosporaceae</taxon>
        <taxon>Actinoallomurus</taxon>
    </lineage>
</organism>
<sequence length="116" mass="13493">MAVKLSERSFEYAKKLIDEGRAVVDEMGEWSEHQPSTQQENEFIEKFGFDAYGRWYLGIDDDYSQDQKSRYKFPYGDLDRVHRCGVIAAEVRAAQRKYDDIEVAAAHLHGMLDKPK</sequence>
<dbReference type="Proteomes" id="UP001165135">
    <property type="component" value="Unassembled WGS sequence"/>
</dbReference>
<proteinExistence type="predicted"/>
<name>A0A9W6RE02_9ACTN</name>
<dbReference type="RefSeq" id="WP_285619447.1">
    <property type="nucleotide sequence ID" value="NZ_BSTJ01000002.1"/>
</dbReference>
<protein>
    <submittedName>
        <fullName evidence="1">Uncharacterized protein</fullName>
    </submittedName>
</protein>
<comment type="caution">
    <text evidence="1">The sequence shown here is derived from an EMBL/GenBank/DDBJ whole genome shotgun (WGS) entry which is preliminary data.</text>
</comment>
<evidence type="ECO:0000313" key="2">
    <source>
        <dbReference type="Proteomes" id="UP001165135"/>
    </source>
</evidence>
<accession>A0A9W6RE02</accession>
<evidence type="ECO:0000313" key="1">
    <source>
        <dbReference type="EMBL" id="GLY73859.1"/>
    </source>
</evidence>
<dbReference type="AlphaFoldDB" id="A0A9W6RE02"/>
<reference evidence="1" key="1">
    <citation type="submission" date="2023-03" db="EMBL/GenBank/DDBJ databases">
        <title>Actinoallomurus iriomotensis NBRC 103681.</title>
        <authorList>
            <person name="Ichikawa N."/>
            <person name="Sato H."/>
            <person name="Tonouchi N."/>
        </authorList>
    </citation>
    <scope>NUCLEOTIDE SEQUENCE</scope>
    <source>
        <strain evidence="1">NBRC 103681</strain>
    </source>
</reference>